<comment type="catalytic activity">
    <reaction evidence="1">
        <text>ATP + protein L-histidine = ADP + protein N-phospho-L-histidine.</text>
        <dbReference type="EC" id="2.7.13.3"/>
    </reaction>
</comment>
<dbReference type="SUPFAM" id="SSF55785">
    <property type="entry name" value="PYP-like sensor domain (PAS domain)"/>
    <property type="match status" value="1"/>
</dbReference>
<dbReference type="AlphaFoldDB" id="A0A844G168"/>
<organism evidence="11 12">
    <name type="scientific">Victivallis lenta</name>
    <dbReference type="NCBI Taxonomy" id="2606640"/>
    <lineage>
        <taxon>Bacteria</taxon>
        <taxon>Pseudomonadati</taxon>
        <taxon>Lentisphaerota</taxon>
        <taxon>Lentisphaeria</taxon>
        <taxon>Victivallales</taxon>
        <taxon>Victivallaceae</taxon>
        <taxon>Victivallis</taxon>
    </lineage>
</organism>
<evidence type="ECO:0000256" key="1">
    <source>
        <dbReference type="ARBA" id="ARBA00000085"/>
    </source>
</evidence>
<feature type="domain" description="Histidine kinase" evidence="7">
    <location>
        <begin position="772"/>
        <end position="984"/>
    </location>
</feature>
<evidence type="ECO:0000256" key="2">
    <source>
        <dbReference type="ARBA" id="ARBA00012438"/>
    </source>
</evidence>
<feature type="transmembrane region" description="Helical" evidence="6">
    <location>
        <begin position="356"/>
        <end position="378"/>
    </location>
</feature>
<dbReference type="SMART" id="SM00086">
    <property type="entry name" value="PAC"/>
    <property type="match status" value="1"/>
</dbReference>
<dbReference type="Pfam" id="PF00512">
    <property type="entry name" value="HisKA"/>
    <property type="match status" value="1"/>
</dbReference>
<dbReference type="CDD" id="cd00130">
    <property type="entry name" value="PAS"/>
    <property type="match status" value="1"/>
</dbReference>
<dbReference type="Gene3D" id="3.30.450.20">
    <property type="entry name" value="PAS domain"/>
    <property type="match status" value="1"/>
</dbReference>
<feature type="domain" description="PAS" evidence="9">
    <location>
        <begin position="500"/>
        <end position="573"/>
    </location>
</feature>
<sequence length="1132" mass="124576">MAFCRTNDSGIRRKRSPAAAVFLLLLLLGCLLPREAGAAEEIAVRKRILYIASADGSALWTEEVLDGFLDGIRRGNARPEIDVAELGILRNPEFAVRRQDSEYLLKAMRRRKYDVVVTEGYAATELVMSRHAEIPRQTQIVFCGYMNFDRTKRVQYPNMTGVELPGSLMDNVRFGLSLLPRTQKIAVVTAGSPQGEALYREFAAEAKSFDGPGIVFLHGSFMGTEEMLRQLRQLPEEAFVVLAGWRSALPEPSVPEKLMREKIVAAAGRPVFTLFDTGLGDGAAGGILLRGGAHGRETAALASRILGGERAGELPVLRSGAQPVMDWNALPQLELSPGQLPPETAFVNRPGPGWKAWYQEGAAGIAVVLIALTAYLFFTVQRDRSRKKMNALFAALPIHVGVVDGRGRILFYQAGNPVFSTRRPKRLPELPLELLREIERPLAEVFRTGAPARLEYGVFGTYLQLELLSLPRQIFRREAVMWISADVTQLHKAYTGMTRLADNFRLILDSIGDAVIVTDCDGVIVRMNPMARKLTGWEENTAVGRKVDDVFAVVPAAGEKGEETIVRAVLDRGEEVRFDNHTELLSRDGKRYHVTASASPIREADGEISGAVLFFRDVTDDFEKRATLDAQNAILRNATEVARIVYFRCDETGRMTPLGDFGRHWGCRDGGPVPAEEWLEPADLDGYRRELTRLFSGAADAVNCFYRAGGETPKRSYEMRLVKSPQTGENGARVFYGIIQDITELVRQREQLREAMESAQAANRDKSRFIAGVSHELRAPLDAVIGFSELLQMDGIPREEVLRDLQAVNLAGRTLLAMVNNVFDFTEIETDKLEIQPSPMNLRELLSEIFMIFRQTAEGRNLKLELILPEHMPRVVLDPQRLRQVLLNLVGRAVRSVRDGSVVISAKFAMAEAASGHGELAIRIIAAGNAVECALVTGRFGGAGEAGLEYKLSQRLCSRMGGSLECTGGSGGGGSFTVVFRELPCVPSAPAETVEPAEPGGERNDRVLLVDDVPMNLKVMSAMFNRLEIPHTCCASAREAIGEVGRAIPAAVFTDLWMPEMGGDELAGFLARNPATASVPVVVVTSDLEIGRNVRSHFREVLLKPLTLEALQECLKHIRSVESPERPEGAQI</sequence>
<dbReference type="InterPro" id="IPR036097">
    <property type="entry name" value="HisK_dim/P_sf"/>
</dbReference>
<evidence type="ECO:0000256" key="3">
    <source>
        <dbReference type="ARBA" id="ARBA00022679"/>
    </source>
</evidence>
<dbReference type="PROSITE" id="PS51257">
    <property type="entry name" value="PROKAR_LIPOPROTEIN"/>
    <property type="match status" value="1"/>
</dbReference>
<feature type="domain" description="PAC" evidence="10">
    <location>
        <begin position="578"/>
        <end position="630"/>
    </location>
</feature>
<dbReference type="Pfam" id="PF02518">
    <property type="entry name" value="HATPase_c"/>
    <property type="match status" value="1"/>
</dbReference>
<gene>
    <name evidence="11" type="ORF">FYJ85_09915</name>
</gene>
<dbReference type="SUPFAM" id="SSF47384">
    <property type="entry name" value="Homodimeric domain of signal transducing histidine kinase"/>
    <property type="match status" value="1"/>
</dbReference>
<accession>A0A844G168</accession>
<dbReference type="PROSITE" id="PS50110">
    <property type="entry name" value="RESPONSE_REGULATORY"/>
    <property type="match status" value="1"/>
</dbReference>
<dbReference type="SUPFAM" id="SSF52172">
    <property type="entry name" value="CheY-like"/>
    <property type="match status" value="1"/>
</dbReference>
<dbReference type="InterPro" id="IPR000700">
    <property type="entry name" value="PAS-assoc_C"/>
</dbReference>
<keyword evidence="5" id="KW-0597">Phosphoprotein</keyword>
<feature type="domain" description="Response regulatory" evidence="8">
    <location>
        <begin position="1006"/>
        <end position="1119"/>
    </location>
</feature>
<dbReference type="RefSeq" id="WP_154418251.1">
    <property type="nucleotide sequence ID" value="NZ_VUNS01000009.1"/>
</dbReference>
<dbReference type="NCBIfam" id="TIGR00229">
    <property type="entry name" value="sensory_box"/>
    <property type="match status" value="1"/>
</dbReference>
<evidence type="ECO:0000256" key="6">
    <source>
        <dbReference type="SAM" id="Phobius"/>
    </source>
</evidence>
<dbReference type="InterPro" id="IPR005467">
    <property type="entry name" value="His_kinase_dom"/>
</dbReference>
<dbReference type="PROSITE" id="PS50113">
    <property type="entry name" value="PAC"/>
    <property type="match status" value="1"/>
</dbReference>
<comment type="caution">
    <text evidence="11">The sequence shown here is derived from an EMBL/GenBank/DDBJ whole genome shotgun (WGS) entry which is preliminary data.</text>
</comment>
<dbReference type="InterPro" id="IPR001610">
    <property type="entry name" value="PAC"/>
</dbReference>
<dbReference type="EMBL" id="VUNS01000009">
    <property type="protein sequence ID" value="MST97357.1"/>
    <property type="molecule type" value="Genomic_DNA"/>
</dbReference>
<keyword evidence="6" id="KW-0472">Membrane</keyword>
<dbReference type="Proteomes" id="UP000435649">
    <property type="component" value="Unassembled WGS sequence"/>
</dbReference>
<dbReference type="InterPro" id="IPR001789">
    <property type="entry name" value="Sig_transdc_resp-reg_receiver"/>
</dbReference>
<evidence type="ECO:0000259" key="9">
    <source>
        <dbReference type="PROSITE" id="PS50112"/>
    </source>
</evidence>
<feature type="modified residue" description="4-aspartylphosphate" evidence="5">
    <location>
        <position position="1055"/>
    </location>
</feature>
<keyword evidence="6" id="KW-0812">Transmembrane</keyword>
<dbReference type="InterPro" id="IPR003661">
    <property type="entry name" value="HisK_dim/P_dom"/>
</dbReference>
<evidence type="ECO:0000259" key="7">
    <source>
        <dbReference type="PROSITE" id="PS50109"/>
    </source>
</evidence>
<dbReference type="PROSITE" id="PS50112">
    <property type="entry name" value="PAS"/>
    <property type="match status" value="1"/>
</dbReference>
<evidence type="ECO:0000313" key="11">
    <source>
        <dbReference type="EMBL" id="MST97357.1"/>
    </source>
</evidence>
<dbReference type="SMART" id="SM00388">
    <property type="entry name" value="HisKA"/>
    <property type="match status" value="1"/>
</dbReference>
<keyword evidence="3" id="KW-0808">Transferase</keyword>
<dbReference type="Pfam" id="PF00072">
    <property type="entry name" value="Response_reg"/>
    <property type="match status" value="1"/>
</dbReference>
<keyword evidence="12" id="KW-1185">Reference proteome</keyword>
<keyword evidence="4" id="KW-0418">Kinase</keyword>
<protein>
    <recommendedName>
        <fullName evidence="2">histidine kinase</fullName>
        <ecNumber evidence="2">2.7.13.3</ecNumber>
    </recommendedName>
</protein>
<dbReference type="GO" id="GO:0006355">
    <property type="term" value="P:regulation of DNA-templated transcription"/>
    <property type="evidence" value="ECO:0007669"/>
    <property type="project" value="InterPro"/>
</dbReference>
<dbReference type="Gene3D" id="1.10.287.130">
    <property type="match status" value="1"/>
</dbReference>
<evidence type="ECO:0000259" key="10">
    <source>
        <dbReference type="PROSITE" id="PS50113"/>
    </source>
</evidence>
<dbReference type="InterPro" id="IPR013767">
    <property type="entry name" value="PAS_fold"/>
</dbReference>
<keyword evidence="6" id="KW-1133">Transmembrane helix</keyword>
<proteinExistence type="predicted"/>
<dbReference type="PROSITE" id="PS50109">
    <property type="entry name" value="HIS_KIN"/>
    <property type="match status" value="1"/>
</dbReference>
<dbReference type="PANTHER" id="PTHR43047">
    <property type="entry name" value="TWO-COMPONENT HISTIDINE PROTEIN KINASE"/>
    <property type="match status" value="1"/>
</dbReference>
<dbReference type="PANTHER" id="PTHR43047:SF64">
    <property type="entry name" value="HISTIDINE KINASE CONTAINING CHEY-HOMOLOGOUS RECEIVER DOMAIN AND PAS DOMAIN-RELATED"/>
    <property type="match status" value="1"/>
</dbReference>
<evidence type="ECO:0000256" key="4">
    <source>
        <dbReference type="ARBA" id="ARBA00022777"/>
    </source>
</evidence>
<dbReference type="SMART" id="SM00448">
    <property type="entry name" value="REC"/>
    <property type="match status" value="1"/>
</dbReference>
<dbReference type="Gene3D" id="3.30.565.10">
    <property type="entry name" value="Histidine kinase-like ATPase, C-terminal domain"/>
    <property type="match status" value="1"/>
</dbReference>
<dbReference type="Pfam" id="PF00989">
    <property type="entry name" value="PAS"/>
    <property type="match status" value="1"/>
</dbReference>
<dbReference type="SMART" id="SM00091">
    <property type="entry name" value="PAS"/>
    <property type="match status" value="1"/>
</dbReference>
<dbReference type="InterPro" id="IPR011006">
    <property type="entry name" value="CheY-like_superfamily"/>
</dbReference>
<evidence type="ECO:0000313" key="12">
    <source>
        <dbReference type="Proteomes" id="UP000435649"/>
    </source>
</evidence>
<evidence type="ECO:0000259" key="8">
    <source>
        <dbReference type="PROSITE" id="PS50110"/>
    </source>
</evidence>
<dbReference type="CDD" id="cd00082">
    <property type="entry name" value="HisKA"/>
    <property type="match status" value="1"/>
</dbReference>
<dbReference type="EC" id="2.7.13.3" evidence="2"/>
<dbReference type="InterPro" id="IPR035965">
    <property type="entry name" value="PAS-like_dom_sf"/>
</dbReference>
<dbReference type="InterPro" id="IPR000014">
    <property type="entry name" value="PAS"/>
</dbReference>
<dbReference type="SUPFAM" id="SSF55874">
    <property type="entry name" value="ATPase domain of HSP90 chaperone/DNA topoisomerase II/histidine kinase"/>
    <property type="match status" value="1"/>
</dbReference>
<reference evidence="11 12" key="1">
    <citation type="submission" date="2019-08" db="EMBL/GenBank/DDBJ databases">
        <title>In-depth cultivation of the pig gut microbiome towards novel bacterial diversity and tailored functional studies.</title>
        <authorList>
            <person name="Wylensek D."/>
            <person name="Hitch T.C.A."/>
            <person name="Clavel T."/>
        </authorList>
    </citation>
    <scope>NUCLEOTIDE SEQUENCE [LARGE SCALE GENOMIC DNA]</scope>
    <source>
        <strain evidence="11 12">BBE-744-WT-12</strain>
    </source>
</reference>
<dbReference type="Gene3D" id="3.40.50.2300">
    <property type="match status" value="3"/>
</dbReference>
<evidence type="ECO:0000256" key="5">
    <source>
        <dbReference type="PROSITE-ProRule" id="PRU00169"/>
    </source>
</evidence>
<dbReference type="InterPro" id="IPR003594">
    <property type="entry name" value="HATPase_dom"/>
</dbReference>
<dbReference type="InterPro" id="IPR036890">
    <property type="entry name" value="HATPase_C_sf"/>
</dbReference>
<dbReference type="GO" id="GO:0000155">
    <property type="term" value="F:phosphorelay sensor kinase activity"/>
    <property type="evidence" value="ECO:0007669"/>
    <property type="project" value="InterPro"/>
</dbReference>
<name>A0A844G168_9BACT</name>